<feature type="compositionally biased region" description="Basic and acidic residues" evidence="1">
    <location>
        <begin position="357"/>
        <end position="368"/>
    </location>
</feature>
<organism evidence="2 3">
    <name type="scientific">Tanacetum coccineum</name>
    <dbReference type="NCBI Taxonomy" id="301880"/>
    <lineage>
        <taxon>Eukaryota</taxon>
        <taxon>Viridiplantae</taxon>
        <taxon>Streptophyta</taxon>
        <taxon>Embryophyta</taxon>
        <taxon>Tracheophyta</taxon>
        <taxon>Spermatophyta</taxon>
        <taxon>Magnoliopsida</taxon>
        <taxon>eudicotyledons</taxon>
        <taxon>Gunneridae</taxon>
        <taxon>Pentapetalae</taxon>
        <taxon>asterids</taxon>
        <taxon>campanulids</taxon>
        <taxon>Asterales</taxon>
        <taxon>Asteraceae</taxon>
        <taxon>Asteroideae</taxon>
        <taxon>Anthemideae</taxon>
        <taxon>Anthemidinae</taxon>
        <taxon>Tanacetum</taxon>
    </lineage>
</organism>
<feature type="compositionally biased region" description="Low complexity" evidence="1">
    <location>
        <begin position="241"/>
        <end position="252"/>
    </location>
</feature>
<comment type="caution">
    <text evidence="2">The sequence shown here is derived from an EMBL/GenBank/DDBJ whole genome shotgun (WGS) entry which is preliminary data.</text>
</comment>
<name>A0ABQ5EN23_9ASTR</name>
<feature type="region of interest" description="Disordered" evidence="1">
    <location>
        <begin position="410"/>
        <end position="444"/>
    </location>
</feature>
<dbReference type="Proteomes" id="UP001151760">
    <property type="component" value="Unassembled WGS sequence"/>
</dbReference>
<feature type="compositionally biased region" description="Basic and acidic residues" evidence="1">
    <location>
        <begin position="511"/>
        <end position="523"/>
    </location>
</feature>
<proteinExistence type="predicted"/>
<feature type="region of interest" description="Disordered" evidence="1">
    <location>
        <begin position="197"/>
        <end position="272"/>
    </location>
</feature>
<dbReference type="EMBL" id="BQNB010016486">
    <property type="protein sequence ID" value="GJT52333.1"/>
    <property type="molecule type" value="Genomic_DNA"/>
</dbReference>
<feature type="compositionally biased region" description="Polar residues" evidence="1">
    <location>
        <begin position="432"/>
        <end position="444"/>
    </location>
</feature>
<evidence type="ECO:0000313" key="3">
    <source>
        <dbReference type="Proteomes" id="UP001151760"/>
    </source>
</evidence>
<sequence>MVAYLEKIVGNAEFHEIIYFLTRSSIHYALTVSPVVSTTFVEQFWMTAKSKIINNVRYITATVAGKPVSISEASIRSDLQLNDVAGIDVLSNHAIFDTIQLMGYEGDLNTLTFNKGLFSPQFYNFSKLIFDGMMRHLDAKKKFVMYPRFILVFLTNQLKNVPVPLDHFPINALTTKVFSFMVKKGKKISRNVTPLFPSMLAQPTEDEGAVSERPSETQPTPSPTHPSEDQSEPQPDPFLRPSSSNPIPDSIPEGSGGNHGGQSSSDRSLSGNEDGLTLQSVYDLCVSLCKQVTTQAAQIKDLKSQIKQLKKKAKPVISHHNAWIKSVSMKKRLARKKSLKKKLMQKESVSKQGRKPAKSEPTVHKDPAFDDFDDIVDDAMDYMETEDAQDEGRTSSKTLSLLWLKRPNPSLSPSSSNLIPNSIPEGSGGNHRGQSSSDRSLSGNENGLTLQSVYDPYVSLCKQVTTQVAQIKDLKSQIKQLKKKAKHDAQDEGRTSSKTLELSLSGDTMVLEEKESKEKEAATSRKPASIGRIQKNLFCSSTSRFSFRKRLQADNTVRSESDSYYSF</sequence>
<keyword evidence="3" id="KW-1185">Reference proteome</keyword>
<reference evidence="2" key="2">
    <citation type="submission" date="2022-01" db="EMBL/GenBank/DDBJ databases">
        <authorList>
            <person name="Yamashiro T."/>
            <person name="Shiraishi A."/>
            <person name="Satake H."/>
            <person name="Nakayama K."/>
        </authorList>
    </citation>
    <scope>NUCLEOTIDE SEQUENCE</scope>
</reference>
<evidence type="ECO:0000256" key="1">
    <source>
        <dbReference type="SAM" id="MobiDB-lite"/>
    </source>
</evidence>
<protein>
    <submittedName>
        <fullName evidence="2">Uncharacterized protein</fullName>
    </submittedName>
</protein>
<feature type="region of interest" description="Disordered" evidence="1">
    <location>
        <begin position="337"/>
        <end position="370"/>
    </location>
</feature>
<accession>A0ABQ5EN23</accession>
<reference evidence="2" key="1">
    <citation type="journal article" date="2022" name="Int. J. Mol. Sci.">
        <title>Draft Genome of Tanacetum Coccineum: Genomic Comparison of Closely Related Tanacetum-Family Plants.</title>
        <authorList>
            <person name="Yamashiro T."/>
            <person name="Shiraishi A."/>
            <person name="Nakayama K."/>
            <person name="Satake H."/>
        </authorList>
    </citation>
    <scope>NUCLEOTIDE SEQUENCE</scope>
</reference>
<gene>
    <name evidence="2" type="ORF">Tco_0978490</name>
</gene>
<feature type="compositionally biased region" description="Polar residues" evidence="1">
    <location>
        <begin position="496"/>
        <end position="506"/>
    </location>
</feature>
<feature type="compositionally biased region" description="Low complexity" evidence="1">
    <location>
        <begin position="410"/>
        <end position="424"/>
    </location>
</feature>
<feature type="region of interest" description="Disordered" evidence="1">
    <location>
        <begin position="484"/>
        <end position="528"/>
    </location>
</feature>
<evidence type="ECO:0000313" key="2">
    <source>
        <dbReference type="EMBL" id="GJT52333.1"/>
    </source>
</evidence>